<organism evidence="1 2">
    <name type="scientific">Arthrobacter deserti</name>
    <dbReference type="NCBI Taxonomy" id="1742687"/>
    <lineage>
        <taxon>Bacteria</taxon>
        <taxon>Bacillati</taxon>
        <taxon>Actinomycetota</taxon>
        <taxon>Actinomycetes</taxon>
        <taxon>Micrococcales</taxon>
        <taxon>Micrococcaceae</taxon>
        <taxon>Arthrobacter</taxon>
    </lineage>
</organism>
<reference evidence="1 2" key="1">
    <citation type="submission" date="2020-04" db="EMBL/GenBank/DDBJ databases">
        <authorList>
            <person name="Liu S."/>
        </authorList>
    </citation>
    <scope>NUCLEOTIDE SEQUENCE [LARGE SCALE GENOMIC DNA]</scope>
    <source>
        <strain evidence="1 2">CGMCC 1.15091</strain>
    </source>
</reference>
<accession>A0ABX1JRV8</accession>
<protein>
    <submittedName>
        <fullName evidence="1">Phosphate ABC transporter, permease protein PstA</fullName>
    </submittedName>
</protein>
<dbReference type="EMBL" id="JAAZSR010000375">
    <property type="protein sequence ID" value="NKX52017.1"/>
    <property type="molecule type" value="Genomic_DNA"/>
</dbReference>
<evidence type="ECO:0000313" key="1">
    <source>
        <dbReference type="EMBL" id="NKX52017.1"/>
    </source>
</evidence>
<evidence type="ECO:0000313" key="2">
    <source>
        <dbReference type="Proteomes" id="UP000523795"/>
    </source>
</evidence>
<comment type="caution">
    <text evidence="1">The sequence shown here is derived from an EMBL/GenBank/DDBJ whole genome shotgun (WGS) entry which is preliminary data.</text>
</comment>
<proteinExistence type="predicted"/>
<name>A0ABX1JRV8_9MICC</name>
<sequence length="53" mass="5579">TNLIFAAFIVALLPLVSVIWTVLAKGIPGMTPNLLFSSMNGMTGTVDNQTVEA</sequence>
<gene>
    <name evidence="1" type="ORF">HER39_15875</name>
</gene>
<feature type="non-terminal residue" evidence="1">
    <location>
        <position position="1"/>
    </location>
</feature>
<dbReference type="Proteomes" id="UP000523795">
    <property type="component" value="Unassembled WGS sequence"/>
</dbReference>
<feature type="non-terminal residue" evidence="1">
    <location>
        <position position="53"/>
    </location>
</feature>
<keyword evidence="2" id="KW-1185">Reference proteome</keyword>